<evidence type="ECO:0000313" key="2">
    <source>
        <dbReference type="EMBL" id="GAA0183157.1"/>
    </source>
</evidence>
<evidence type="ECO:0000256" key="1">
    <source>
        <dbReference type="SAM" id="MobiDB-lite"/>
    </source>
</evidence>
<dbReference type="AlphaFoldDB" id="A0AAV3RPB4"/>
<proteinExistence type="predicted"/>
<keyword evidence="3" id="KW-1185">Reference proteome</keyword>
<name>A0AAV3RPB4_LITER</name>
<feature type="compositionally biased region" description="Low complexity" evidence="1">
    <location>
        <begin position="9"/>
        <end position="25"/>
    </location>
</feature>
<accession>A0AAV3RPB4</accession>
<dbReference type="EMBL" id="BAABME010011047">
    <property type="protein sequence ID" value="GAA0183157.1"/>
    <property type="molecule type" value="Genomic_DNA"/>
</dbReference>
<sequence length="370" mass="40652">MAAMSPAVSGDATTSAASPTAGGPSNTNSSKNHRGLNKPKCIKCGNVARSRCPFQSCKNCCAKAQNPCHIHVLKGSSNIPEKLPASSTSKVDQQSTESSQSGNSAHRIASLRQLSSSFAQFNNLQSPIKSRKPLTKKDAQVLNEWRFSRLKDFQEGELGAENEAFDRYMQNVGLLEEVFSANTASDGEIEINANSLDSPKTSEDDSPEAALISGFKLKFRSNPVRIENMKKRMQYVVDQGFRKLRRFEANDESSDIDDLGNRPKRLKSGNSERASTLSDLMDKLNKACNAEDVEASVAMKSHLYKRNNVKSEVKSDDTEASEAPMDEDGSSGKELSAYSRPKWFSTTSIDQESLVRMDAHFCSLEDIEDL</sequence>
<reference evidence="2 3" key="1">
    <citation type="submission" date="2024-01" db="EMBL/GenBank/DDBJ databases">
        <title>The complete chloroplast genome sequence of Lithospermum erythrorhizon: insights into the phylogenetic relationship among Boraginaceae species and the maternal lineages of purple gromwells.</title>
        <authorList>
            <person name="Okada T."/>
            <person name="Watanabe K."/>
        </authorList>
    </citation>
    <scope>NUCLEOTIDE SEQUENCE [LARGE SCALE GENOMIC DNA]</scope>
</reference>
<dbReference type="PANTHER" id="PTHR35696:SF1">
    <property type="entry name" value="ELECTRON CARRIER_IRON ION-BINDING PROTEIN"/>
    <property type="match status" value="1"/>
</dbReference>
<feature type="compositionally biased region" description="Polar residues" evidence="1">
    <location>
        <begin position="79"/>
        <end position="104"/>
    </location>
</feature>
<feature type="region of interest" description="Disordered" evidence="1">
    <location>
        <begin position="79"/>
        <end position="107"/>
    </location>
</feature>
<feature type="compositionally biased region" description="Acidic residues" evidence="1">
    <location>
        <begin position="318"/>
        <end position="329"/>
    </location>
</feature>
<gene>
    <name evidence="2" type="ORF">LIER_30624</name>
</gene>
<dbReference type="Proteomes" id="UP001454036">
    <property type="component" value="Unassembled WGS sequence"/>
</dbReference>
<dbReference type="Pfam" id="PF05142">
    <property type="entry name" value="DUF702"/>
    <property type="match status" value="1"/>
</dbReference>
<feature type="region of interest" description="Disordered" evidence="1">
    <location>
        <begin position="309"/>
        <end position="337"/>
    </location>
</feature>
<dbReference type="PANTHER" id="PTHR35696">
    <property type="entry name" value="ELECTRON CARRIER/IRON ION-BINDING PROTEIN"/>
    <property type="match status" value="1"/>
</dbReference>
<protein>
    <submittedName>
        <fullName evidence="2">Uncharacterized protein</fullName>
    </submittedName>
</protein>
<evidence type="ECO:0000313" key="3">
    <source>
        <dbReference type="Proteomes" id="UP001454036"/>
    </source>
</evidence>
<feature type="region of interest" description="Disordered" evidence="1">
    <location>
        <begin position="1"/>
        <end position="35"/>
    </location>
</feature>
<organism evidence="2 3">
    <name type="scientific">Lithospermum erythrorhizon</name>
    <name type="common">Purple gromwell</name>
    <name type="synonym">Lithospermum officinale var. erythrorhizon</name>
    <dbReference type="NCBI Taxonomy" id="34254"/>
    <lineage>
        <taxon>Eukaryota</taxon>
        <taxon>Viridiplantae</taxon>
        <taxon>Streptophyta</taxon>
        <taxon>Embryophyta</taxon>
        <taxon>Tracheophyta</taxon>
        <taxon>Spermatophyta</taxon>
        <taxon>Magnoliopsida</taxon>
        <taxon>eudicotyledons</taxon>
        <taxon>Gunneridae</taxon>
        <taxon>Pentapetalae</taxon>
        <taxon>asterids</taxon>
        <taxon>lamiids</taxon>
        <taxon>Boraginales</taxon>
        <taxon>Boraginaceae</taxon>
        <taxon>Boraginoideae</taxon>
        <taxon>Lithospermeae</taxon>
        <taxon>Lithospermum</taxon>
    </lineage>
</organism>
<comment type="caution">
    <text evidence="2">The sequence shown here is derived from an EMBL/GenBank/DDBJ whole genome shotgun (WGS) entry which is preliminary data.</text>
</comment>
<feature type="region of interest" description="Disordered" evidence="1">
    <location>
        <begin position="252"/>
        <end position="274"/>
    </location>
</feature>